<dbReference type="EMBL" id="JAOPJZ010000002">
    <property type="protein sequence ID" value="MCU4750959.1"/>
    <property type="molecule type" value="Genomic_DNA"/>
</dbReference>
<gene>
    <name evidence="3" type="ORF">OB919_03005</name>
</gene>
<dbReference type="RefSeq" id="WP_342806269.1">
    <property type="nucleotide sequence ID" value="NZ_JAOPJZ010000002.1"/>
</dbReference>
<dbReference type="AlphaFoldDB" id="A0AAP2Z580"/>
<feature type="region of interest" description="Disordered" evidence="1">
    <location>
        <begin position="286"/>
        <end position="306"/>
    </location>
</feature>
<dbReference type="InterPro" id="IPR046537">
    <property type="entry name" value="DUF6602"/>
</dbReference>
<comment type="caution">
    <text evidence="3">The sequence shown here is derived from an EMBL/GenBank/DDBJ whole genome shotgun (WGS) entry which is preliminary data.</text>
</comment>
<sequence length="306" mass="34593">MVNQSEKVEQELLNGLRNRLRSRWKEYRKQSYNPNTKGGAYEQALAKFLRDYVGGSYDIRTRTAVIDDDLKALELFSPAQNEIDVVASFPQSKPQVVFESEGMTWAPYNGVAFICEVKSTLTTTALREDLEKTGKLSEIEREGGLGVSIGGETTVDYQLKCLVYDDYDSVDMNTVYEILDDNSNAWDLVLLVENDQLIAHPDLPFTETVSNPLYYKNKTDSGIVHTPNGLIWFLSYLSVSIDYPPTITTVNPILQMIHRESIRTNFLPDGVSLERLEELAENLSEGESIPIEEVEKTLGTNEEQDE</sequence>
<reference evidence="3 4" key="1">
    <citation type="submission" date="2022-09" db="EMBL/GenBank/DDBJ databases">
        <title>Enrichment on poylsaccharides allowed isolation of novel metabolic and taxonomic groups of Haloarchaea.</title>
        <authorList>
            <person name="Sorokin D.Y."/>
            <person name="Elcheninov A.G."/>
            <person name="Khizhniak T.V."/>
            <person name="Kolganova T.V."/>
            <person name="Kublanov I.V."/>
        </authorList>
    </citation>
    <scope>NUCLEOTIDE SEQUENCE [LARGE SCALE GENOMIC DNA]</scope>
    <source>
        <strain evidence="3 4">AArc-curdl1</strain>
    </source>
</reference>
<accession>A0AAP2Z580</accession>
<evidence type="ECO:0000259" key="2">
    <source>
        <dbReference type="Pfam" id="PF20247"/>
    </source>
</evidence>
<dbReference type="Pfam" id="PF20247">
    <property type="entry name" value="DUF6602"/>
    <property type="match status" value="1"/>
</dbReference>
<organism evidence="3 4">
    <name type="scientific">Natronosalvus hydrolyticus</name>
    <dbReference type="NCBI Taxonomy" id="2979988"/>
    <lineage>
        <taxon>Archaea</taxon>
        <taxon>Methanobacteriati</taxon>
        <taxon>Methanobacteriota</taxon>
        <taxon>Stenosarchaea group</taxon>
        <taxon>Halobacteria</taxon>
        <taxon>Halobacteriales</taxon>
        <taxon>Natrialbaceae</taxon>
        <taxon>Natronosalvus</taxon>
    </lineage>
</organism>
<evidence type="ECO:0000313" key="4">
    <source>
        <dbReference type="Proteomes" id="UP001321047"/>
    </source>
</evidence>
<evidence type="ECO:0000313" key="3">
    <source>
        <dbReference type="EMBL" id="MCU4750959.1"/>
    </source>
</evidence>
<dbReference type="Proteomes" id="UP001321047">
    <property type="component" value="Unassembled WGS sequence"/>
</dbReference>
<keyword evidence="4" id="KW-1185">Reference proteome</keyword>
<protein>
    <recommendedName>
        <fullName evidence="2">DUF6602 domain-containing protein</fullName>
    </recommendedName>
</protein>
<name>A0AAP2Z580_9EURY</name>
<feature type="domain" description="DUF6602" evidence="2">
    <location>
        <begin position="29"/>
        <end position="136"/>
    </location>
</feature>
<evidence type="ECO:0000256" key="1">
    <source>
        <dbReference type="SAM" id="MobiDB-lite"/>
    </source>
</evidence>
<proteinExistence type="predicted"/>